<dbReference type="Proteomes" id="UP001172102">
    <property type="component" value="Unassembled WGS sequence"/>
</dbReference>
<dbReference type="EMBL" id="JAUKUA010000009">
    <property type="protein sequence ID" value="KAK0702274.1"/>
    <property type="molecule type" value="Genomic_DNA"/>
</dbReference>
<gene>
    <name evidence="3" type="ORF">B0H67DRAFT_676427</name>
</gene>
<feature type="compositionally biased region" description="Pro residues" evidence="2">
    <location>
        <begin position="27"/>
        <end position="36"/>
    </location>
</feature>
<evidence type="ECO:0000256" key="1">
    <source>
        <dbReference type="ARBA" id="ARBA00038158"/>
    </source>
</evidence>
<reference evidence="3" key="1">
    <citation type="submission" date="2023-06" db="EMBL/GenBank/DDBJ databases">
        <title>Genome-scale phylogeny and comparative genomics of the fungal order Sordariales.</title>
        <authorList>
            <consortium name="Lawrence Berkeley National Laboratory"/>
            <person name="Hensen N."/>
            <person name="Bonometti L."/>
            <person name="Westerberg I."/>
            <person name="Brannstrom I.O."/>
            <person name="Guillou S."/>
            <person name="Cros-Aarteil S."/>
            <person name="Calhoun S."/>
            <person name="Haridas S."/>
            <person name="Kuo A."/>
            <person name="Mondo S."/>
            <person name="Pangilinan J."/>
            <person name="Riley R."/>
            <person name="Labutti K."/>
            <person name="Andreopoulos B."/>
            <person name="Lipzen A."/>
            <person name="Chen C."/>
            <person name="Yanf M."/>
            <person name="Daum C."/>
            <person name="Ng V."/>
            <person name="Clum A."/>
            <person name="Steindorff A."/>
            <person name="Ohm R."/>
            <person name="Martin F."/>
            <person name="Silar P."/>
            <person name="Natvig D."/>
            <person name="Lalanne C."/>
            <person name="Gautier V."/>
            <person name="Ament-Velasquez S.L."/>
            <person name="Kruys A."/>
            <person name="Hutchinson M.I."/>
            <person name="Powell A.J."/>
            <person name="Barry K."/>
            <person name="Miller A.N."/>
            <person name="Grigoriev I.V."/>
            <person name="Debuchy R."/>
            <person name="Gladieux P."/>
            <person name="Thoren M.H."/>
            <person name="Johannesson H."/>
        </authorList>
    </citation>
    <scope>NUCLEOTIDE SEQUENCE</scope>
    <source>
        <strain evidence="3">SMH4607-1</strain>
    </source>
</reference>
<protein>
    <submittedName>
        <fullName evidence="3">Uncharacterized protein</fullName>
    </submittedName>
</protein>
<dbReference type="InterPro" id="IPR029063">
    <property type="entry name" value="SAM-dependent_MTases_sf"/>
</dbReference>
<name>A0AA40DG65_9PEZI</name>
<dbReference type="Pfam" id="PF13489">
    <property type="entry name" value="Methyltransf_23"/>
    <property type="match status" value="1"/>
</dbReference>
<comment type="similarity">
    <text evidence="1">Belongs to the methyltransferase superfamily. LaeA methyltransferase family.</text>
</comment>
<proteinExistence type="inferred from homology"/>
<evidence type="ECO:0000313" key="4">
    <source>
        <dbReference type="Proteomes" id="UP001172102"/>
    </source>
</evidence>
<sequence length="185" mass="21312">MSELDEAQPRTIPPLPHITVPSDKPSKQPPSTPSPQRPEMVGEIYCPYSCDCADVKRLFWALKWHNAPQTCTFPDNSFDYIHIRYMIGCFKDWNSTYRESYRCRKPGGWLEHMECSSGVLSDDGSIPSNKVFSQRKEIFHAASKRMGQTFEVIDNDNYIVWMEEAGFRNIQSQIFKTPVGPWPAD</sequence>
<dbReference type="PANTHER" id="PTHR43591:SF10">
    <property type="entry name" value="ABC TRANSMEMBRANE TYPE-1 DOMAIN-CONTAINING PROTEIN-RELATED"/>
    <property type="match status" value="1"/>
</dbReference>
<accession>A0AA40DG65</accession>
<dbReference type="GO" id="GO:0008168">
    <property type="term" value="F:methyltransferase activity"/>
    <property type="evidence" value="ECO:0007669"/>
    <property type="project" value="TreeGrafter"/>
</dbReference>
<dbReference type="PANTHER" id="PTHR43591">
    <property type="entry name" value="METHYLTRANSFERASE"/>
    <property type="match status" value="1"/>
</dbReference>
<comment type="caution">
    <text evidence="3">The sequence shown here is derived from an EMBL/GenBank/DDBJ whole genome shotgun (WGS) entry which is preliminary data.</text>
</comment>
<dbReference type="AlphaFoldDB" id="A0AA40DG65"/>
<feature type="region of interest" description="Disordered" evidence="2">
    <location>
        <begin position="1"/>
        <end position="38"/>
    </location>
</feature>
<evidence type="ECO:0000313" key="3">
    <source>
        <dbReference type="EMBL" id="KAK0702274.1"/>
    </source>
</evidence>
<dbReference type="Gene3D" id="3.40.50.150">
    <property type="entry name" value="Vaccinia Virus protein VP39"/>
    <property type="match status" value="1"/>
</dbReference>
<evidence type="ECO:0000256" key="2">
    <source>
        <dbReference type="SAM" id="MobiDB-lite"/>
    </source>
</evidence>
<keyword evidence="4" id="KW-1185">Reference proteome</keyword>
<dbReference type="SUPFAM" id="SSF53335">
    <property type="entry name" value="S-adenosyl-L-methionine-dependent methyltransferases"/>
    <property type="match status" value="1"/>
</dbReference>
<organism evidence="3 4">
    <name type="scientific">Lasiosphaeris hirsuta</name>
    <dbReference type="NCBI Taxonomy" id="260670"/>
    <lineage>
        <taxon>Eukaryota</taxon>
        <taxon>Fungi</taxon>
        <taxon>Dikarya</taxon>
        <taxon>Ascomycota</taxon>
        <taxon>Pezizomycotina</taxon>
        <taxon>Sordariomycetes</taxon>
        <taxon>Sordariomycetidae</taxon>
        <taxon>Sordariales</taxon>
        <taxon>Lasiosphaeriaceae</taxon>
        <taxon>Lasiosphaeris</taxon>
    </lineage>
</organism>